<dbReference type="PANTHER" id="PTHR33785:SF5">
    <property type="entry name" value="SERINE_ARGININE REPETITIVE MATRIX PROTEIN"/>
    <property type="match status" value="1"/>
</dbReference>
<proteinExistence type="predicted"/>
<name>A0A843WGR9_COLES</name>
<dbReference type="OrthoDB" id="1918258at2759"/>
<feature type="compositionally biased region" description="Basic and acidic residues" evidence="1">
    <location>
        <begin position="186"/>
        <end position="198"/>
    </location>
</feature>
<evidence type="ECO:0000313" key="3">
    <source>
        <dbReference type="Proteomes" id="UP000652761"/>
    </source>
</evidence>
<sequence>MPLPLAQLSLLRRPLALPPQPPQAVEEMSGGEPRGCSSSSSSSSYLAASAAATVELLDEYWYSRNVLSERLVELGVLARSLAGGNGSGVPSCSGATGKESLAADAARSSAGEAPQVGGKTPLRRSLLRAPSLPPPCVGGEKPAQERACPRRSGGGKLRHSYSNLEGVLLLSSGSSRQHLSSSSSKSADRHQPPRHAKVESIIRYVDGHHRAITGESRRRAFQVKKWRSLSDLETEEVQGLRDLGFVFDGGSVTPGVLEVVPGLRRGELEGTKAVRRPYLSEAWLVQRSAPPALDWVGGGSAADVKEQLRFWAQVVASNVRQER</sequence>
<feature type="region of interest" description="Disordered" evidence="1">
    <location>
        <begin position="172"/>
        <end position="198"/>
    </location>
</feature>
<gene>
    <name evidence="2" type="ORF">Taro_036592</name>
</gene>
<evidence type="ECO:0000313" key="2">
    <source>
        <dbReference type="EMBL" id="MQM03805.1"/>
    </source>
</evidence>
<comment type="caution">
    <text evidence="2">The sequence shown here is derived from an EMBL/GenBank/DDBJ whole genome shotgun (WGS) entry which is preliminary data.</text>
</comment>
<dbReference type="PANTHER" id="PTHR33785">
    <property type="entry name" value="OS06G0550800 PROTEIN"/>
    <property type="match status" value="1"/>
</dbReference>
<dbReference type="AlphaFoldDB" id="A0A843WGR9"/>
<dbReference type="EMBL" id="NMUH01003099">
    <property type="protein sequence ID" value="MQM03805.1"/>
    <property type="molecule type" value="Genomic_DNA"/>
</dbReference>
<organism evidence="2 3">
    <name type="scientific">Colocasia esculenta</name>
    <name type="common">Wild taro</name>
    <name type="synonym">Arum esculentum</name>
    <dbReference type="NCBI Taxonomy" id="4460"/>
    <lineage>
        <taxon>Eukaryota</taxon>
        <taxon>Viridiplantae</taxon>
        <taxon>Streptophyta</taxon>
        <taxon>Embryophyta</taxon>
        <taxon>Tracheophyta</taxon>
        <taxon>Spermatophyta</taxon>
        <taxon>Magnoliopsida</taxon>
        <taxon>Liliopsida</taxon>
        <taxon>Araceae</taxon>
        <taxon>Aroideae</taxon>
        <taxon>Colocasieae</taxon>
        <taxon>Colocasia</taxon>
    </lineage>
</organism>
<feature type="compositionally biased region" description="Low complexity" evidence="1">
    <location>
        <begin position="172"/>
        <end position="185"/>
    </location>
</feature>
<feature type="region of interest" description="Disordered" evidence="1">
    <location>
        <begin position="103"/>
        <end position="159"/>
    </location>
</feature>
<evidence type="ECO:0000256" key="1">
    <source>
        <dbReference type="SAM" id="MobiDB-lite"/>
    </source>
</evidence>
<keyword evidence="3" id="KW-1185">Reference proteome</keyword>
<reference evidence="2" key="1">
    <citation type="submission" date="2017-07" db="EMBL/GenBank/DDBJ databases">
        <title>Taro Niue Genome Assembly and Annotation.</title>
        <authorList>
            <person name="Atibalentja N."/>
            <person name="Keating K."/>
            <person name="Fields C.J."/>
        </authorList>
    </citation>
    <scope>NUCLEOTIDE SEQUENCE</scope>
    <source>
        <strain evidence="2">Niue_2</strain>
        <tissue evidence="2">Leaf</tissue>
    </source>
</reference>
<feature type="compositionally biased region" description="Low complexity" evidence="1">
    <location>
        <begin position="103"/>
        <end position="113"/>
    </location>
</feature>
<feature type="region of interest" description="Disordered" evidence="1">
    <location>
        <begin position="14"/>
        <end position="42"/>
    </location>
</feature>
<protein>
    <submittedName>
        <fullName evidence="2">Uncharacterized protein</fullName>
    </submittedName>
</protein>
<accession>A0A843WGR9</accession>
<dbReference type="Proteomes" id="UP000652761">
    <property type="component" value="Unassembled WGS sequence"/>
</dbReference>